<dbReference type="PANTHER" id="PTHR47396">
    <property type="entry name" value="TYPE I RESTRICTION ENZYME ECOKI R PROTEIN"/>
    <property type="match status" value="1"/>
</dbReference>
<feature type="domain" description="Helicase/UvrB N-terminal" evidence="1">
    <location>
        <begin position="7"/>
        <end position="180"/>
    </location>
</feature>
<name>A0A6L1L0K1_CAMLA</name>
<dbReference type="Pfam" id="PF04851">
    <property type="entry name" value="ResIII"/>
    <property type="match status" value="1"/>
</dbReference>
<gene>
    <name evidence="2" type="ORF">A9458_02345</name>
</gene>
<proteinExistence type="predicted"/>
<protein>
    <recommendedName>
        <fullName evidence="1">Helicase/UvrB N-terminal domain-containing protein</fullName>
    </recommendedName>
</protein>
<evidence type="ECO:0000313" key="3">
    <source>
        <dbReference type="Proteomes" id="UP000476009"/>
    </source>
</evidence>
<comment type="caution">
    <text evidence="2">The sequence shown here is derived from an EMBL/GenBank/DDBJ whole genome shotgun (WGS) entry which is preliminary data.</text>
</comment>
<dbReference type="AlphaFoldDB" id="A0A6L1L0K1"/>
<dbReference type="GO" id="GO:0005524">
    <property type="term" value="F:ATP binding"/>
    <property type="evidence" value="ECO:0007669"/>
    <property type="project" value="InterPro"/>
</dbReference>
<organism evidence="2 3">
    <name type="scientific">Campylobacter lari</name>
    <dbReference type="NCBI Taxonomy" id="201"/>
    <lineage>
        <taxon>Bacteria</taxon>
        <taxon>Pseudomonadati</taxon>
        <taxon>Campylobacterota</taxon>
        <taxon>Epsilonproteobacteria</taxon>
        <taxon>Campylobacterales</taxon>
        <taxon>Campylobacteraceae</taxon>
        <taxon>Campylobacter</taxon>
    </lineage>
</organism>
<dbReference type="GO" id="GO:0005829">
    <property type="term" value="C:cytosol"/>
    <property type="evidence" value="ECO:0007669"/>
    <property type="project" value="TreeGrafter"/>
</dbReference>
<reference evidence="2 3" key="1">
    <citation type="submission" date="2018-05" db="EMBL/GenBank/DDBJ databases">
        <authorList>
            <consortium name="PulseNet: The National Subtyping Network for Foodborne Disease Surveillance"/>
            <person name="Tarr C.L."/>
            <person name="Trees E."/>
            <person name="Katz L.S."/>
            <person name="Carleton-Romer H.A."/>
            <person name="Stroika S."/>
            <person name="Kucerova Z."/>
            <person name="Roache K.F."/>
            <person name="Sabol A.L."/>
            <person name="Besser J."/>
            <person name="Gerner-Smidt P."/>
        </authorList>
    </citation>
    <scope>NUCLEOTIDE SEQUENCE [LARGE SCALE GENOMIC DNA]</scope>
    <source>
        <strain evidence="2 3">D5625</strain>
    </source>
</reference>
<dbReference type="Gene3D" id="3.40.50.300">
    <property type="entry name" value="P-loop containing nucleotide triphosphate hydrolases"/>
    <property type="match status" value="2"/>
</dbReference>
<dbReference type="EMBL" id="AACKNS010000002">
    <property type="protein sequence ID" value="EAK9993691.1"/>
    <property type="molecule type" value="Genomic_DNA"/>
</dbReference>
<dbReference type="GO" id="GO:0003677">
    <property type="term" value="F:DNA binding"/>
    <property type="evidence" value="ECO:0007669"/>
    <property type="project" value="InterPro"/>
</dbReference>
<dbReference type="SUPFAM" id="SSF52540">
    <property type="entry name" value="P-loop containing nucleoside triphosphate hydrolases"/>
    <property type="match status" value="1"/>
</dbReference>
<dbReference type="InterPro" id="IPR027417">
    <property type="entry name" value="P-loop_NTPase"/>
</dbReference>
<evidence type="ECO:0000313" key="2">
    <source>
        <dbReference type="EMBL" id="EAK9993691.1"/>
    </source>
</evidence>
<dbReference type="GO" id="GO:0016787">
    <property type="term" value="F:hydrolase activity"/>
    <property type="evidence" value="ECO:0007669"/>
    <property type="project" value="InterPro"/>
</dbReference>
<dbReference type="Proteomes" id="UP000476009">
    <property type="component" value="Unassembled WGS sequence"/>
</dbReference>
<dbReference type="InterPro" id="IPR006935">
    <property type="entry name" value="Helicase/UvrB_N"/>
</dbReference>
<dbReference type="InterPro" id="IPR050742">
    <property type="entry name" value="Helicase_Restrict-Modif_Enz"/>
</dbReference>
<sequence>MMKQEIIELQNETVNSLFNLAMQGKENITLKAPTGSGKTYMMASLMNKMLEIDDDFIFIVSTLSKGKLAGQNFESFANLSLNTFTKLNPFYISSGAENTKNTEYSLYIDINHNVFVLPTSQYTKASRISKEKSLLVFLETCKNLGKKIILIRDESHIATNLLNELSNYFTQVINFSATPKNDQFDVCISENDAVSANLIKKVEYIEDEEDLESGLSKALDKFKSIKEVYNKEGIVPAFIIQISNQNNAEYEMEIIKKVLKEKDLKWVCFVEKENGYESNSRLEKVKNKSLWQNYVKQNDFPIDVVIFKMVITEGFDMPRACMLYQVRNSQSKQLDEQVIGRIRRNPCLTYFEKLDKNTQEIFSTAYVYGIKPKEDQNKRTIVKLKGEINKGLFENEIIKEFVPFKITVLREVALDDIDISDCINNDIEYYNESIFKAYKKFQSCSDKVKEKQRDFVTDFNKWFVFNANLDNISNKVSSVVEDYEKYGDVVEVQLRDDIYSFFDSNGSSVIFTDWIWESKGSRFQFDSEAEEEWFTILANLKDICCKKIKINNVEVSLFGKNFIDKSNIKFDYYYTRKHTSYPDFIFKDKQNKIHIFEVKSVNKSSSSNIDETSYKEKIEKLKEAYIYASEKTGYIFYIPVKIGGDWKIWKCENGVVEENINEEMFVEYMRGEKQGRLF</sequence>
<evidence type="ECO:0000259" key="1">
    <source>
        <dbReference type="Pfam" id="PF04851"/>
    </source>
</evidence>
<dbReference type="PANTHER" id="PTHR47396:SF1">
    <property type="entry name" value="ATP-DEPENDENT HELICASE IRC3-RELATED"/>
    <property type="match status" value="1"/>
</dbReference>
<accession>A0A6L1L0K1</accession>